<dbReference type="InterPro" id="IPR010729">
    <property type="entry name" value="Ribosomal_uL29_mit"/>
</dbReference>
<evidence type="ECO:0000313" key="8">
    <source>
        <dbReference type="Proteomes" id="UP001148838"/>
    </source>
</evidence>
<gene>
    <name evidence="7" type="ORF">ANN_12491</name>
</gene>
<reference evidence="7 8" key="1">
    <citation type="journal article" date="2022" name="Allergy">
        <title>Genome assembly and annotation of Periplaneta americana reveal a comprehensive cockroach allergen profile.</title>
        <authorList>
            <person name="Wang L."/>
            <person name="Xiong Q."/>
            <person name="Saelim N."/>
            <person name="Wang L."/>
            <person name="Nong W."/>
            <person name="Wan A.T."/>
            <person name="Shi M."/>
            <person name="Liu X."/>
            <person name="Cao Q."/>
            <person name="Hui J.H.L."/>
            <person name="Sookrung N."/>
            <person name="Leung T.F."/>
            <person name="Tungtrongchitr A."/>
            <person name="Tsui S.K.W."/>
        </authorList>
    </citation>
    <scope>NUCLEOTIDE SEQUENCE [LARGE SCALE GENOMIC DNA]</scope>
    <source>
        <strain evidence="7">PWHHKU_190912</strain>
    </source>
</reference>
<dbReference type="Pfam" id="PF06984">
    <property type="entry name" value="MRP-L47"/>
    <property type="match status" value="1"/>
</dbReference>
<organism evidence="7 8">
    <name type="scientific">Periplaneta americana</name>
    <name type="common">American cockroach</name>
    <name type="synonym">Blatta americana</name>
    <dbReference type="NCBI Taxonomy" id="6978"/>
    <lineage>
        <taxon>Eukaryota</taxon>
        <taxon>Metazoa</taxon>
        <taxon>Ecdysozoa</taxon>
        <taxon>Arthropoda</taxon>
        <taxon>Hexapoda</taxon>
        <taxon>Insecta</taxon>
        <taxon>Pterygota</taxon>
        <taxon>Neoptera</taxon>
        <taxon>Polyneoptera</taxon>
        <taxon>Dictyoptera</taxon>
        <taxon>Blattodea</taxon>
        <taxon>Blattoidea</taxon>
        <taxon>Blattidae</taxon>
        <taxon>Blattinae</taxon>
        <taxon>Periplaneta</taxon>
    </lineage>
</organism>
<dbReference type="PANTHER" id="PTHR21183">
    <property type="entry name" value="RIBOSOMAL PROTEIN L47, MITOCHONDRIAL-RELATED"/>
    <property type="match status" value="1"/>
</dbReference>
<keyword evidence="5" id="KW-0687">Ribonucleoprotein</keyword>
<evidence type="ECO:0000256" key="2">
    <source>
        <dbReference type="ARBA" id="ARBA00009254"/>
    </source>
</evidence>
<dbReference type="Proteomes" id="UP001148838">
    <property type="component" value="Unassembled WGS sequence"/>
</dbReference>
<keyword evidence="4" id="KW-0496">Mitochondrion</keyword>
<dbReference type="PANTHER" id="PTHR21183:SF18">
    <property type="entry name" value="LARGE RIBOSOMAL SUBUNIT PROTEIN UL29M"/>
    <property type="match status" value="1"/>
</dbReference>
<evidence type="ECO:0000256" key="5">
    <source>
        <dbReference type="ARBA" id="ARBA00023274"/>
    </source>
</evidence>
<evidence type="ECO:0000256" key="1">
    <source>
        <dbReference type="ARBA" id="ARBA00004173"/>
    </source>
</evidence>
<comment type="similarity">
    <text evidence="2">Belongs to the universal ribosomal protein uL29 family.</text>
</comment>
<protein>
    <recommendedName>
        <fullName evidence="6">Large ribosomal subunit protein uL29m</fullName>
    </recommendedName>
</protein>
<keyword evidence="8" id="KW-1185">Reference proteome</keyword>
<dbReference type="EMBL" id="JAJSOF020000009">
    <property type="protein sequence ID" value="KAJ4445806.1"/>
    <property type="molecule type" value="Genomic_DNA"/>
</dbReference>
<comment type="subcellular location">
    <subcellularLocation>
        <location evidence="1">Mitochondrion</location>
    </subcellularLocation>
</comment>
<proteinExistence type="inferred from homology"/>
<comment type="caution">
    <text evidence="7">The sequence shown here is derived from an EMBL/GenBank/DDBJ whole genome shotgun (WGS) entry which is preliminary data.</text>
</comment>
<dbReference type="Gene3D" id="6.10.330.20">
    <property type="match status" value="1"/>
</dbReference>
<evidence type="ECO:0000256" key="3">
    <source>
        <dbReference type="ARBA" id="ARBA00022980"/>
    </source>
</evidence>
<dbReference type="InterPro" id="IPR038340">
    <property type="entry name" value="MRP-L47_sf"/>
</dbReference>
<evidence type="ECO:0000313" key="7">
    <source>
        <dbReference type="EMBL" id="KAJ4445806.1"/>
    </source>
</evidence>
<evidence type="ECO:0000256" key="4">
    <source>
        <dbReference type="ARBA" id="ARBA00023128"/>
    </source>
</evidence>
<accession>A0ABQ8TI39</accession>
<sequence length="210" mass="25595">MEFFDDEKNWGQNEVKVGRSWKKDELRIKSNSDLHKLWYVLLKEKNMLLTMEHECKEQTQLFPNPERIDKVEESMKNLEDVVRERNEAYFKLETGETGERPGRIQTGQLGLRGYYRMTEHHIPKVMNTRWQKEHKCYSHTVDVRSFLKLYREKLFLEKRKERNRERNHVMGLMKRFPNLDVEAVKKQFPSVDIEKIRYHKKTRGHRENIC</sequence>
<name>A0ABQ8TI39_PERAM</name>
<keyword evidence="3" id="KW-0689">Ribosomal protein</keyword>
<evidence type="ECO:0000256" key="6">
    <source>
        <dbReference type="ARBA" id="ARBA00035289"/>
    </source>
</evidence>